<dbReference type="GeneID" id="98658924"/>
<gene>
    <name evidence="1" type="ORF">F8C90_10385</name>
</gene>
<keyword evidence="2" id="KW-1185">Reference proteome</keyword>
<name>A0A6N6NPK5_9ACTN</name>
<dbReference type="EMBL" id="WAJR01000043">
    <property type="protein sequence ID" value="KAB1635669.1"/>
    <property type="molecule type" value="Genomic_DNA"/>
</dbReference>
<evidence type="ECO:0000313" key="1">
    <source>
        <dbReference type="EMBL" id="KAB1635669.1"/>
    </source>
</evidence>
<protein>
    <submittedName>
        <fullName evidence="1">Uncharacterized protein</fullName>
    </submittedName>
</protein>
<reference evidence="1 2" key="1">
    <citation type="submission" date="2019-09" db="EMBL/GenBank/DDBJ databases">
        <title>Whole genome shotgun sequencing (WGS) of Ellagibacter isourolithinifaciens DSM 104140(T) and Adlercreutzia muris DSM 29508(T).</title>
        <authorList>
            <person name="Stoll D.A."/>
            <person name="Danylec N."/>
            <person name="Huch M."/>
        </authorList>
    </citation>
    <scope>NUCLEOTIDE SEQUENCE [LARGE SCALE GENOMIC DNA]</scope>
    <source>
        <strain evidence="1 2">DSM 104140</strain>
    </source>
</reference>
<organism evidence="1 2">
    <name type="scientific">Ellagibacter isourolithinifaciens</name>
    <dbReference type="NCBI Taxonomy" id="2137581"/>
    <lineage>
        <taxon>Bacteria</taxon>
        <taxon>Bacillati</taxon>
        <taxon>Actinomycetota</taxon>
        <taxon>Coriobacteriia</taxon>
        <taxon>Eggerthellales</taxon>
        <taxon>Eggerthellaceae</taxon>
        <taxon>Ellagibacter</taxon>
    </lineage>
</organism>
<proteinExistence type="predicted"/>
<evidence type="ECO:0000313" key="2">
    <source>
        <dbReference type="Proteomes" id="UP000468668"/>
    </source>
</evidence>
<comment type="caution">
    <text evidence="1">The sequence shown here is derived from an EMBL/GenBank/DDBJ whole genome shotgun (WGS) entry which is preliminary data.</text>
</comment>
<dbReference type="Proteomes" id="UP000468668">
    <property type="component" value="Unassembled WGS sequence"/>
</dbReference>
<sequence>MGRAWGFTASPWWLRDPTSSSAAPPTVTGIANALLAAQGKEPLSGQLIDAQVDGNPALVDKLAGATYVQLLIGSVTLVGSDGRPMLSRMA</sequence>
<accession>A0A6N6NPK5</accession>
<dbReference type="AlphaFoldDB" id="A0A6N6NPK5"/>
<dbReference type="RefSeq" id="WP_170264643.1">
    <property type="nucleotide sequence ID" value="NZ_WAJR01000043.1"/>
</dbReference>